<protein>
    <submittedName>
        <fullName evidence="2">DUF6969 family protein</fullName>
    </submittedName>
</protein>
<reference evidence="3" key="1">
    <citation type="journal article" date="2019" name="Int. J. Syst. Evol. Microbiol.">
        <title>The Global Catalogue of Microorganisms (GCM) 10K type strain sequencing project: providing services to taxonomists for standard genome sequencing and annotation.</title>
        <authorList>
            <consortium name="The Broad Institute Genomics Platform"/>
            <consortium name="The Broad Institute Genome Sequencing Center for Infectious Disease"/>
            <person name="Wu L."/>
            <person name="Ma J."/>
        </authorList>
    </citation>
    <scope>NUCLEOTIDE SEQUENCE [LARGE SCALE GENOMIC DNA]</scope>
    <source>
        <strain evidence="3">CCUG 56042</strain>
    </source>
</reference>
<comment type="caution">
    <text evidence="2">The sequence shown here is derived from an EMBL/GenBank/DDBJ whole genome shotgun (WGS) entry which is preliminary data.</text>
</comment>
<dbReference type="InterPro" id="IPR054242">
    <property type="entry name" value="DUF6969"/>
</dbReference>
<dbReference type="Proteomes" id="UP001596103">
    <property type="component" value="Unassembled WGS sequence"/>
</dbReference>
<evidence type="ECO:0000313" key="2">
    <source>
        <dbReference type="EMBL" id="MFC5427823.1"/>
    </source>
</evidence>
<accession>A0ABW0J451</accession>
<sequence length="267" mass="29699">MAVAAALARRYIPESPRWLLARGEGMNESRTSAPDRRQQAAADLISCYETLATRNENLLQHVVGDSVFECWRKYPSADAIDSHSGFQYFYHAHSADDRPGTLENGHFHTFARFDRHSHDVEDWDVSACAGNDEAPGTWDPDSAHLIAISVNALGLPVGLFTVNRWVTGDRWCSGASLSRLVTRFDVRQTGPRIVARWLKACFALYETEIQALLIERDAAIQRALAKRGPDPWVTEDRSLEVLSARTLSFSDDVEAAQCPAQAGRGRS</sequence>
<name>A0ABW0J451_9BURK</name>
<evidence type="ECO:0000313" key="3">
    <source>
        <dbReference type="Proteomes" id="UP001596103"/>
    </source>
</evidence>
<dbReference type="Pfam" id="PF22308">
    <property type="entry name" value="DUF6969"/>
    <property type="match status" value="1"/>
</dbReference>
<dbReference type="RefSeq" id="WP_377709421.1">
    <property type="nucleotide sequence ID" value="NZ_JBHSMP010000007.1"/>
</dbReference>
<organism evidence="2 3">
    <name type="scientific">Paraburkholderia denitrificans</name>
    <dbReference type="NCBI Taxonomy" id="694025"/>
    <lineage>
        <taxon>Bacteria</taxon>
        <taxon>Pseudomonadati</taxon>
        <taxon>Pseudomonadota</taxon>
        <taxon>Betaproteobacteria</taxon>
        <taxon>Burkholderiales</taxon>
        <taxon>Burkholderiaceae</taxon>
        <taxon>Paraburkholderia</taxon>
    </lineage>
</organism>
<dbReference type="EMBL" id="JBHSMP010000007">
    <property type="protein sequence ID" value="MFC5427823.1"/>
    <property type="molecule type" value="Genomic_DNA"/>
</dbReference>
<feature type="domain" description="DUF6969" evidence="1">
    <location>
        <begin position="39"/>
        <end position="245"/>
    </location>
</feature>
<gene>
    <name evidence="2" type="ORF">ACFPTO_03225</name>
</gene>
<proteinExistence type="predicted"/>
<keyword evidence="3" id="KW-1185">Reference proteome</keyword>
<evidence type="ECO:0000259" key="1">
    <source>
        <dbReference type="Pfam" id="PF22308"/>
    </source>
</evidence>